<reference evidence="1" key="1">
    <citation type="journal article" date="2022" name="bioRxiv">
        <title>Sequencing and chromosome-scale assembly of the giantPleurodeles waltlgenome.</title>
        <authorList>
            <person name="Brown T."/>
            <person name="Elewa A."/>
            <person name="Iarovenko S."/>
            <person name="Subramanian E."/>
            <person name="Araus A.J."/>
            <person name="Petzold A."/>
            <person name="Susuki M."/>
            <person name="Suzuki K.-i.T."/>
            <person name="Hayashi T."/>
            <person name="Toyoda A."/>
            <person name="Oliveira C."/>
            <person name="Osipova E."/>
            <person name="Leigh N.D."/>
            <person name="Simon A."/>
            <person name="Yun M.H."/>
        </authorList>
    </citation>
    <scope>NUCLEOTIDE SEQUENCE</scope>
    <source>
        <strain evidence="1">20211129_DDA</strain>
        <tissue evidence="1">Liver</tissue>
    </source>
</reference>
<gene>
    <name evidence="1" type="ORF">NDU88_010269</name>
</gene>
<evidence type="ECO:0000313" key="2">
    <source>
        <dbReference type="Proteomes" id="UP001066276"/>
    </source>
</evidence>
<accession>A0AAV7S0P8</accession>
<evidence type="ECO:0000313" key="1">
    <source>
        <dbReference type="EMBL" id="KAJ1157562.1"/>
    </source>
</evidence>
<protein>
    <submittedName>
        <fullName evidence="1">Uncharacterized protein</fullName>
    </submittedName>
</protein>
<dbReference type="Proteomes" id="UP001066276">
    <property type="component" value="Chromosome 5"/>
</dbReference>
<dbReference type="AlphaFoldDB" id="A0AAV7S0P8"/>
<organism evidence="1 2">
    <name type="scientific">Pleurodeles waltl</name>
    <name type="common">Iberian ribbed newt</name>
    <dbReference type="NCBI Taxonomy" id="8319"/>
    <lineage>
        <taxon>Eukaryota</taxon>
        <taxon>Metazoa</taxon>
        <taxon>Chordata</taxon>
        <taxon>Craniata</taxon>
        <taxon>Vertebrata</taxon>
        <taxon>Euteleostomi</taxon>
        <taxon>Amphibia</taxon>
        <taxon>Batrachia</taxon>
        <taxon>Caudata</taxon>
        <taxon>Salamandroidea</taxon>
        <taxon>Salamandridae</taxon>
        <taxon>Pleurodelinae</taxon>
        <taxon>Pleurodeles</taxon>
    </lineage>
</organism>
<dbReference type="EMBL" id="JANPWB010000009">
    <property type="protein sequence ID" value="KAJ1157562.1"/>
    <property type="molecule type" value="Genomic_DNA"/>
</dbReference>
<name>A0AAV7S0P8_PLEWA</name>
<keyword evidence="2" id="KW-1185">Reference proteome</keyword>
<proteinExistence type="predicted"/>
<comment type="caution">
    <text evidence="1">The sequence shown here is derived from an EMBL/GenBank/DDBJ whole genome shotgun (WGS) entry which is preliminary data.</text>
</comment>
<sequence length="140" mass="14515">MQPSSDRVRTVCLAGATVRWGQPLVSLTHAADQAGVRVRKWTAKPGLGKALPPRHSSWLAPGGLDRWVVCGALPTGFACGVMLLAAACRDGASAGVRPASIFLQWACCGAALQGGLRPGEVVERDLRLAAWSGTGGLVMV</sequence>